<dbReference type="PROSITE" id="PS51257">
    <property type="entry name" value="PROKAR_LIPOPROTEIN"/>
    <property type="match status" value="1"/>
</dbReference>
<dbReference type="RefSeq" id="WP_144388382.1">
    <property type="nucleotide sequence ID" value="NZ_CANNCB010000029.1"/>
</dbReference>
<reference evidence="2 3" key="1">
    <citation type="submission" date="2019-07" db="EMBL/GenBank/DDBJ databases">
        <title>The draft genome sequence of Vibrio algivorus M1486.</title>
        <authorList>
            <person name="Meng X."/>
        </authorList>
    </citation>
    <scope>NUCLEOTIDE SEQUENCE [LARGE SCALE GENOMIC DNA]</scope>
    <source>
        <strain evidence="2 3">M1486</strain>
    </source>
</reference>
<evidence type="ECO:0000313" key="2">
    <source>
        <dbReference type="EMBL" id="TVO35895.1"/>
    </source>
</evidence>
<evidence type="ECO:0000313" key="3">
    <source>
        <dbReference type="Proteomes" id="UP000319828"/>
    </source>
</evidence>
<evidence type="ECO:0000256" key="1">
    <source>
        <dbReference type="SAM" id="MobiDB-lite"/>
    </source>
</evidence>
<name>A0A557P5F5_9VIBR</name>
<dbReference type="Proteomes" id="UP000319828">
    <property type="component" value="Unassembled WGS sequence"/>
</dbReference>
<feature type="region of interest" description="Disordered" evidence="1">
    <location>
        <begin position="21"/>
        <end position="41"/>
    </location>
</feature>
<dbReference type="EMBL" id="VMKJ01000021">
    <property type="protein sequence ID" value="TVO35895.1"/>
    <property type="molecule type" value="Genomic_DNA"/>
</dbReference>
<organism evidence="2 3">
    <name type="scientific">Vibrio algivorus</name>
    <dbReference type="NCBI Taxonomy" id="1667024"/>
    <lineage>
        <taxon>Bacteria</taxon>
        <taxon>Pseudomonadati</taxon>
        <taxon>Pseudomonadota</taxon>
        <taxon>Gammaproteobacteria</taxon>
        <taxon>Vibrionales</taxon>
        <taxon>Vibrionaceae</taxon>
        <taxon>Vibrio</taxon>
    </lineage>
</organism>
<protein>
    <submittedName>
        <fullName evidence="2">Uncharacterized protein</fullName>
    </submittedName>
</protein>
<proteinExistence type="predicted"/>
<sequence length="76" mass="7597">MKTQLLTLGIVLALSGCGGSDDDNAAPDNGGGGNPEDLIEQCENSGCTIDDAVTTSSLTVTNAPITLTDNASITLD</sequence>
<comment type="caution">
    <text evidence="2">The sequence shown here is derived from an EMBL/GenBank/DDBJ whole genome shotgun (WGS) entry which is preliminary data.</text>
</comment>
<accession>A0A557P5F5</accession>
<dbReference type="AlphaFoldDB" id="A0A557P5F5"/>
<gene>
    <name evidence="2" type="ORF">FOF44_10915</name>
</gene>